<gene>
    <name evidence="7" type="ORF">DXC81_07220</name>
</gene>
<evidence type="ECO:0000313" key="7">
    <source>
        <dbReference type="EMBL" id="RGL09674.1"/>
    </source>
</evidence>
<dbReference type="InterPro" id="IPR006140">
    <property type="entry name" value="D-isomer_DH_NAD-bd"/>
</dbReference>
<comment type="similarity">
    <text evidence="1 4">Belongs to the D-isomer specific 2-hydroxyacid dehydrogenase family.</text>
</comment>
<proteinExistence type="inferred from homology"/>
<dbReference type="GO" id="GO:0051287">
    <property type="term" value="F:NAD binding"/>
    <property type="evidence" value="ECO:0007669"/>
    <property type="project" value="InterPro"/>
</dbReference>
<evidence type="ECO:0000259" key="6">
    <source>
        <dbReference type="Pfam" id="PF02826"/>
    </source>
</evidence>
<evidence type="ECO:0000256" key="2">
    <source>
        <dbReference type="ARBA" id="ARBA00023002"/>
    </source>
</evidence>
<dbReference type="SUPFAM" id="SSF51735">
    <property type="entry name" value="NAD(P)-binding Rossmann-fold domains"/>
    <property type="match status" value="1"/>
</dbReference>
<dbReference type="EMBL" id="QSRJ01000008">
    <property type="protein sequence ID" value="RGL09674.1"/>
    <property type="molecule type" value="Genomic_DNA"/>
</dbReference>
<comment type="caution">
    <text evidence="7">The sequence shown here is derived from an EMBL/GenBank/DDBJ whole genome shotgun (WGS) entry which is preliminary data.</text>
</comment>
<dbReference type="GO" id="GO:0008720">
    <property type="term" value="F:D-lactate dehydrogenase (NAD+) activity"/>
    <property type="evidence" value="ECO:0007669"/>
    <property type="project" value="TreeGrafter"/>
</dbReference>
<dbReference type="SUPFAM" id="SSF52283">
    <property type="entry name" value="Formate/glycerate dehydrogenase catalytic domain-like"/>
    <property type="match status" value="1"/>
</dbReference>
<dbReference type="Pfam" id="PF02826">
    <property type="entry name" value="2-Hacid_dh_C"/>
    <property type="match status" value="1"/>
</dbReference>
<dbReference type="Pfam" id="PF00389">
    <property type="entry name" value="2-Hacid_dh"/>
    <property type="match status" value="1"/>
</dbReference>
<evidence type="ECO:0000259" key="5">
    <source>
        <dbReference type="Pfam" id="PF00389"/>
    </source>
</evidence>
<dbReference type="InterPro" id="IPR036291">
    <property type="entry name" value="NAD(P)-bd_dom_sf"/>
</dbReference>
<dbReference type="Proteomes" id="UP000260943">
    <property type="component" value="Unassembled WGS sequence"/>
</dbReference>
<keyword evidence="3" id="KW-0520">NAD</keyword>
<keyword evidence="2 4" id="KW-0560">Oxidoreductase</keyword>
<dbReference type="CDD" id="cd12185">
    <property type="entry name" value="HGDH_LDH_like"/>
    <property type="match status" value="1"/>
</dbReference>
<dbReference type="PANTHER" id="PTHR43026">
    <property type="entry name" value="2-HYDROXYACID DEHYDROGENASE HOMOLOG 1-RELATED"/>
    <property type="match status" value="1"/>
</dbReference>
<dbReference type="InterPro" id="IPR058205">
    <property type="entry name" value="D-LDH-like"/>
</dbReference>
<dbReference type="PROSITE" id="PS00671">
    <property type="entry name" value="D_2_HYDROXYACID_DH_3"/>
    <property type="match status" value="1"/>
</dbReference>
<dbReference type="InterPro" id="IPR029753">
    <property type="entry name" value="D-isomer_DH_CS"/>
</dbReference>
<sequence length="328" mass="36360">MKIKLFELRGDERQAYERAVAALPESYTIDAIPDILSADNIESVAGYEAVVINNKSILPAELITRMGELGVKLLSSRCIGYNHIDIDAAHRMGIHVCNTTYPPYGVAEFAVMLMLMSLRKCKPALWRQHVNDYSLEGLLGRELRTLTVGVMGTGRIGRAVIDNLSGFGCKILAYDPFPNADLISRGISYADVNTLIEQSDLITVHMPLMDSTRNIIDAEAISKMRDGVVLINVSRGELMDTDALIDGIEREKIGALAMDVFEDEAGIYHENRMNDILVNRKMAYLRQFPNVLLTNHIAFYTDVDVDSMIEQGVANIVSMDKGVCATEL</sequence>
<dbReference type="PROSITE" id="PS00065">
    <property type="entry name" value="D_2_HYDROXYACID_DH_1"/>
    <property type="match status" value="1"/>
</dbReference>
<evidence type="ECO:0000313" key="8">
    <source>
        <dbReference type="Proteomes" id="UP000260943"/>
    </source>
</evidence>
<dbReference type="Gene3D" id="3.40.50.720">
    <property type="entry name" value="NAD(P)-binding Rossmann-like Domain"/>
    <property type="match status" value="2"/>
</dbReference>
<evidence type="ECO:0000256" key="3">
    <source>
        <dbReference type="ARBA" id="ARBA00023027"/>
    </source>
</evidence>
<dbReference type="InterPro" id="IPR029752">
    <property type="entry name" value="D-isomer_DH_CS1"/>
</dbReference>
<feature type="domain" description="D-isomer specific 2-hydroxyacid dehydrogenase catalytic" evidence="5">
    <location>
        <begin position="25"/>
        <end position="322"/>
    </location>
</feature>
<accession>A0A3E4QS71</accession>
<dbReference type="RefSeq" id="WP_117679813.1">
    <property type="nucleotide sequence ID" value="NZ_QSRJ01000008.1"/>
</dbReference>
<dbReference type="PANTHER" id="PTHR43026:SF1">
    <property type="entry name" value="2-HYDROXYACID DEHYDROGENASE HOMOLOG 1-RELATED"/>
    <property type="match status" value="1"/>
</dbReference>
<organism evidence="7 8">
    <name type="scientific">Collinsella tanakaei</name>
    <dbReference type="NCBI Taxonomy" id="626935"/>
    <lineage>
        <taxon>Bacteria</taxon>
        <taxon>Bacillati</taxon>
        <taxon>Actinomycetota</taxon>
        <taxon>Coriobacteriia</taxon>
        <taxon>Coriobacteriales</taxon>
        <taxon>Coriobacteriaceae</taxon>
        <taxon>Collinsella</taxon>
    </lineage>
</organism>
<dbReference type="InterPro" id="IPR006139">
    <property type="entry name" value="D-isomer_2_OHA_DH_cat_dom"/>
</dbReference>
<evidence type="ECO:0000256" key="4">
    <source>
        <dbReference type="RuleBase" id="RU003719"/>
    </source>
</evidence>
<dbReference type="AlphaFoldDB" id="A0A3E4QS71"/>
<reference evidence="7 8" key="1">
    <citation type="submission" date="2018-08" db="EMBL/GenBank/DDBJ databases">
        <title>A genome reference for cultivated species of the human gut microbiota.</title>
        <authorList>
            <person name="Zou Y."/>
            <person name="Xue W."/>
            <person name="Luo G."/>
        </authorList>
    </citation>
    <scope>NUCLEOTIDE SEQUENCE [LARGE SCALE GENOMIC DNA]</scope>
    <source>
        <strain evidence="7 8">TF08-14</strain>
    </source>
</reference>
<feature type="domain" description="D-isomer specific 2-hydroxyacid dehydrogenase NAD-binding" evidence="6">
    <location>
        <begin position="111"/>
        <end position="298"/>
    </location>
</feature>
<evidence type="ECO:0000256" key="1">
    <source>
        <dbReference type="ARBA" id="ARBA00005854"/>
    </source>
</evidence>
<name>A0A3E4QS71_9ACTN</name>
<protein>
    <submittedName>
        <fullName evidence="7">Lactate dehydrogenase</fullName>
    </submittedName>
</protein>